<name>A0ABV0ELH2_9ENTE</name>
<keyword evidence="7" id="KW-1185">Reference proteome</keyword>
<accession>A0ABV0ELH2</accession>
<evidence type="ECO:0000256" key="4">
    <source>
        <dbReference type="RuleBase" id="RU361277"/>
    </source>
</evidence>
<keyword evidence="2 4" id="KW-0862">Zinc</keyword>
<evidence type="ECO:0000256" key="1">
    <source>
        <dbReference type="ARBA" id="ARBA00022723"/>
    </source>
</evidence>
<comment type="similarity">
    <text evidence="4">Belongs to the zinc-containing alcohol dehydrogenase family.</text>
</comment>
<proteinExistence type="inferred from homology"/>
<reference evidence="6 7" key="1">
    <citation type="submission" date="2021-03" db="EMBL/GenBank/DDBJ databases">
        <authorList>
            <person name="Gilmore M.S."/>
            <person name="Schwartzman J."/>
            <person name="Van Tyne D."/>
            <person name="Martin M."/>
            <person name="Earl A.M."/>
            <person name="Manson A.L."/>
            <person name="Straub T."/>
            <person name="Salamzade R."/>
            <person name="Saavedra J."/>
            <person name="Lebreton F."/>
            <person name="Prichula J."/>
            <person name="Schaufler K."/>
            <person name="Gaca A."/>
            <person name="Sgardioli B."/>
            <person name="Wagenaar J."/>
            <person name="Strong T."/>
        </authorList>
    </citation>
    <scope>NUCLEOTIDE SEQUENCE [LARGE SCALE GENOMIC DNA]</scope>
    <source>
        <strain evidence="6 7">665A</strain>
    </source>
</reference>
<dbReference type="InterPro" id="IPR011032">
    <property type="entry name" value="GroES-like_sf"/>
</dbReference>
<dbReference type="Gene3D" id="3.40.50.720">
    <property type="entry name" value="NAD(P)-binding Rossmann-like Domain"/>
    <property type="match status" value="1"/>
</dbReference>
<dbReference type="Pfam" id="PF00107">
    <property type="entry name" value="ADH_zinc_N"/>
    <property type="match status" value="1"/>
</dbReference>
<dbReference type="InterPro" id="IPR050129">
    <property type="entry name" value="Zn_alcohol_dh"/>
</dbReference>
<evidence type="ECO:0000313" key="6">
    <source>
        <dbReference type="EMBL" id="MEO1768642.1"/>
    </source>
</evidence>
<dbReference type="SUPFAM" id="SSF51735">
    <property type="entry name" value="NAD(P)-binding Rossmann-fold domains"/>
    <property type="match status" value="1"/>
</dbReference>
<sequence length="355" mass="38744">MGKVRENRTAVIKEVEKAEIIVRQIPAIKENEVLIKVHACNLCTSEYGIWTGKRTNRTLPWAFGHEWSGTVVEVGPEVFEFTIGDFVGGCYEFNPASRQSLMGQTLSDPEKKGFNKIQSDGLQGQAACGEYLVLPKQSVFKFTKELPPAEAAFLEPIATVYAGIKQLGIIPGDTVVVIGAGTMGLLNAEIAKFCGANVLVTEILPQKIAIAQAMGYQVIDSSQPDFLDKIKQQTNQRKADQVIVAVGVQAAMEQAFKIVKEFGGKIELFAAGYPDPEISATMNQLHYNRTALIGAFDADFLDFEIAARILATGRLQLKPLIEKIFPLEQVQEAFKLAATPGTYRVSVSISSRGDV</sequence>
<dbReference type="EMBL" id="JAFREL020000001">
    <property type="protein sequence ID" value="MEO1768642.1"/>
    <property type="molecule type" value="Genomic_DNA"/>
</dbReference>
<reference evidence="6 7" key="2">
    <citation type="submission" date="2024-02" db="EMBL/GenBank/DDBJ databases">
        <title>The Genome Sequence of Enterococcus sp. DIV0159.</title>
        <authorList>
            <person name="Earl A."/>
            <person name="Manson A."/>
            <person name="Gilmore M."/>
            <person name="Sanders J."/>
            <person name="Shea T."/>
            <person name="Howe W."/>
            <person name="Livny J."/>
            <person name="Cuomo C."/>
            <person name="Neafsey D."/>
            <person name="Birren B."/>
        </authorList>
    </citation>
    <scope>NUCLEOTIDE SEQUENCE [LARGE SCALE GENOMIC DNA]</scope>
    <source>
        <strain evidence="6 7">665A</strain>
    </source>
</reference>
<dbReference type="Pfam" id="PF08240">
    <property type="entry name" value="ADH_N"/>
    <property type="match status" value="1"/>
</dbReference>
<evidence type="ECO:0000313" key="7">
    <source>
        <dbReference type="Proteomes" id="UP000664357"/>
    </source>
</evidence>
<comment type="caution">
    <text evidence="6">The sequence shown here is derived from an EMBL/GenBank/DDBJ whole genome shotgun (WGS) entry which is preliminary data.</text>
</comment>
<keyword evidence="3" id="KW-0560">Oxidoreductase</keyword>
<dbReference type="InterPro" id="IPR020843">
    <property type="entry name" value="ER"/>
</dbReference>
<dbReference type="RefSeq" id="WP_207701592.1">
    <property type="nucleotide sequence ID" value="NZ_JAFREL020000001.1"/>
</dbReference>
<dbReference type="InterPro" id="IPR013149">
    <property type="entry name" value="ADH-like_C"/>
</dbReference>
<dbReference type="PANTHER" id="PTHR43401:SF2">
    <property type="entry name" value="L-THREONINE 3-DEHYDROGENASE"/>
    <property type="match status" value="1"/>
</dbReference>
<dbReference type="Gene3D" id="3.90.180.10">
    <property type="entry name" value="Medium-chain alcohol dehydrogenases, catalytic domain"/>
    <property type="match status" value="1"/>
</dbReference>
<dbReference type="PROSITE" id="PS00059">
    <property type="entry name" value="ADH_ZINC"/>
    <property type="match status" value="1"/>
</dbReference>
<dbReference type="SMART" id="SM00829">
    <property type="entry name" value="PKS_ER"/>
    <property type="match status" value="1"/>
</dbReference>
<feature type="domain" description="Enoyl reductase (ER)" evidence="5">
    <location>
        <begin position="13"/>
        <end position="342"/>
    </location>
</feature>
<protein>
    <recommendedName>
        <fullName evidence="5">Enoyl reductase (ER) domain-containing protein</fullName>
    </recommendedName>
</protein>
<dbReference type="PANTHER" id="PTHR43401">
    <property type="entry name" value="L-THREONINE 3-DEHYDROGENASE"/>
    <property type="match status" value="1"/>
</dbReference>
<evidence type="ECO:0000256" key="2">
    <source>
        <dbReference type="ARBA" id="ARBA00022833"/>
    </source>
</evidence>
<evidence type="ECO:0000259" key="5">
    <source>
        <dbReference type="SMART" id="SM00829"/>
    </source>
</evidence>
<dbReference type="Proteomes" id="UP000664357">
    <property type="component" value="Unassembled WGS sequence"/>
</dbReference>
<dbReference type="SUPFAM" id="SSF50129">
    <property type="entry name" value="GroES-like"/>
    <property type="match status" value="1"/>
</dbReference>
<evidence type="ECO:0000256" key="3">
    <source>
        <dbReference type="ARBA" id="ARBA00023002"/>
    </source>
</evidence>
<dbReference type="InterPro" id="IPR002328">
    <property type="entry name" value="ADH_Zn_CS"/>
</dbReference>
<dbReference type="InterPro" id="IPR036291">
    <property type="entry name" value="NAD(P)-bd_dom_sf"/>
</dbReference>
<comment type="cofactor">
    <cofactor evidence="4">
        <name>Zn(2+)</name>
        <dbReference type="ChEBI" id="CHEBI:29105"/>
    </cofactor>
</comment>
<keyword evidence="1 4" id="KW-0479">Metal-binding</keyword>
<dbReference type="InterPro" id="IPR013154">
    <property type="entry name" value="ADH-like_N"/>
</dbReference>
<gene>
    <name evidence="6" type="ORF">JZO67_000581</name>
</gene>
<organism evidence="6 7">
    <name type="scientific">Candidatus Enterococcus ferrettii</name>
    <dbReference type="NCBI Taxonomy" id="2815324"/>
    <lineage>
        <taxon>Bacteria</taxon>
        <taxon>Bacillati</taxon>
        <taxon>Bacillota</taxon>
        <taxon>Bacilli</taxon>
        <taxon>Lactobacillales</taxon>
        <taxon>Enterococcaceae</taxon>
        <taxon>Enterococcus</taxon>
    </lineage>
</organism>